<protein>
    <submittedName>
        <fullName evidence="3">Transglutaminase-like domain-containing protein</fullName>
    </submittedName>
</protein>
<name>A0AAW5FA76_CLOSY</name>
<accession>A0AAW5FA76</accession>
<feature type="signal peptide" evidence="1">
    <location>
        <begin position="1"/>
        <end position="31"/>
    </location>
</feature>
<feature type="chain" id="PRO_5043969361" evidence="1">
    <location>
        <begin position="32"/>
        <end position="297"/>
    </location>
</feature>
<dbReference type="EMBL" id="JAINVB010000002">
    <property type="protein sequence ID" value="MCK0088822.1"/>
    <property type="molecule type" value="Genomic_DNA"/>
</dbReference>
<comment type="caution">
    <text evidence="3">The sequence shown here is derived from an EMBL/GenBank/DDBJ whole genome shotgun (WGS) entry which is preliminary data.</text>
</comment>
<gene>
    <name evidence="3" type="ORF">K5I21_23760</name>
</gene>
<keyword evidence="1" id="KW-0732">Signal</keyword>
<dbReference type="Gene3D" id="3.10.620.30">
    <property type="match status" value="1"/>
</dbReference>
<evidence type="ECO:0000313" key="4">
    <source>
        <dbReference type="Proteomes" id="UP001203136"/>
    </source>
</evidence>
<dbReference type="AlphaFoldDB" id="A0AAW5FA76"/>
<feature type="domain" description="Transglutaminase-like" evidence="2">
    <location>
        <begin position="202"/>
        <end position="263"/>
    </location>
</feature>
<dbReference type="RefSeq" id="WP_247213357.1">
    <property type="nucleotide sequence ID" value="NZ_JAINVB010000002.1"/>
</dbReference>
<dbReference type="Pfam" id="PF01841">
    <property type="entry name" value="Transglut_core"/>
    <property type="match status" value="1"/>
</dbReference>
<organism evidence="3 4">
    <name type="scientific">Clostridium symbiosum</name>
    <name type="common">Bacteroides symbiosus</name>
    <dbReference type="NCBI Taxonomy" id="1512"/>
    <lineage>
        <taxon>Bacteria</taxon>
        <taxon>Bacillati</taxon>
        <taxon>Bacillota</taxon>
        <taxon>Clostridia</taxon>
        <taxon>Lachnospirales</taxon>
        <taxon>Lachnospiraceae</taxon>
        <taxon>Otoolea</taxon>
    </lineage>
</organism>
<evidence type="ECO:0000313" key="3">
    <source>
        <dbReference type="EMBL" id="MCK0088822.1"/>
    </source>
</evidence>
<proteinExistence type="predicted"/>
<sequence length="297" mass="32561">MNRIKFRLYPVLMASALFLALAPGGVSQAQASTIYTPKADGTVVYTSAKAVIDASHTSDGYVMVKYTGSNPKVKLRIQKDTEYTYDITASGDYVTFPLTEGSGSYTVKVFENVSGTSYAQAVSQTIQVNIASDTTPFLYPNQFCNFNADSNVVTVSDTITSGMTDPLKKVEAIYNYAVDNITYDNQKAATVQSGYLPNVDTTLAQKKGICFDYAAVMTSMLRAQGIPTKLVIGYAGNVYHAWVSVYIQGQGWVDNIIYFDGTDWKLMDPTFVSSGKKSAEVLNYVSNPANYRQKFCY</sequence>
<dbReference type="PANTHER" id="PTHR33490:SF6">
    <property type="entry name" value="SLL1049 PROTEIN"/>
    <property type="match status" value="1"/>
</dbReference>
<dbReference type="SUPFAM" id="SSF54001">
    <property type="entry name" value="Cysteine proteinases"/>
    <property type="match status" value="1"/>
</dbReference>
<evidence type="ECO:0000259" key="2">
    <source>
        <dbReference type="SMART" id="SM00460"/>
    </source>
</evidence>
<dbReference type="PANTHER" id="PTHR33490">
    <property type="entry name" value="BLR5614 PROTEIN-RELATED"/>
    <property type="match status" value="1"/>
</dbReference>
<dbReference type="InterPro" id="IPR002931">
    <property type="entry name" value="Transglutaminase-like"/>
</dbReference>
<reference evidence="3" key="1">
    <citation type="journal article" date="2022" name="Cell Host Microbe">
        <title>Colonization of the live biotherapeutic product VE303 and modulation of the microbiota and metabolites in healthy volunteers.</title>
        <authorList>
            <person name="Dsouza M."/>
            <person name="Menon R."/>
            <person name="Crossette E."/>
            <person name="Bhattarai S.K."/>
            <person name="Schneider J."/>
            <person name="Kim Y.G."/>
            <person name="Reddy S."/>
            <person name="Caballero S."/>
            <person name="Felix C."/>
            <person name="Cornacchione L."/>
            <person name="Hendrickson J."/>
            <person name="Watson A.R."/>
            <person name="Minot S.S."/>
            <person name="Greenfield N."/>
            <person name="Schopf L."/>
            <person name="Szabady R."/>
            <person name="Patarroyo J."/>
            <person name="Smith W."/>
            <person name="Harrison P."/>
            <person name="Kuijper E.J."/>
            <person name="Kelly C.P."/>
            <person name="Olle B."/>
            <person name="Bobilev D."/>
            <person name="Silber J.L."/>
            <person name="Bucci V."/>
            <person name="Roberts B."/>
            <person name="Faith J."/>
            <person name="Norman J.M."/>
        </authorList>
    </citation>
    <scope>NUCLEOTIDE SEQUENCE</scope>
    <source>
        <strain evidence="3">VE303-04</strain>
    </source>
</reference>
<dbReference type="Proteomes" id="UP001203136">
    <property type="component" value="Unassembled WGS sequence"/>
</dbReference>
<evidence type="ECO:0000256" key="1">
    <source>
        <dbReference type="SAM" id="SignalP"/>
    </source>
</evidence>
<dbReference type="InterPro" id="IPR038765">
    <property type="entry name" value="Papain-like_cys_pep_sf"/>
</dbReference>
<dbReference type="SMART" id="SM00460">
    <property type="entry name" value="TGc"/>
    <property type="match status" value="1"/>
</dbReference>